<name>A0A6M3X4F0_9ZZZZ</name>
<evidence type="ECO:0000313" key="2">
    <source>
        <dbReference type="EMBL" id="QJH92636.1"/>
    </source>
</evidence>
<protein>
    <submittedName>
        <fullName evidence="2">Uncharacterized protein</fullName>
    </submittedName>
</protein>
<accession>A0A6M3X4F0</accession>
<proteinExistence type="predicted"/>
<dbReference type="AlphaFoldDB" id="A0A6M3X4F0"/>
<organism evidence="2">
    <name type="scientific">viral metagenome</name>
    <dbReference type="NCBI Taxonomy" id="1070528"/>
    <lineage>
        <taxon>unclassified sequences</taxon>
        <taxon>metagenomes</taxon>
        <taxon>organismal metagenomes</taxon>
    </lineage>
</organism>
<dbReference type="EMBL" id="MT143907">
    <property type="protein sequence ID" value="QJH92636.1"/>
    <property type="molecule type" value="Genomic_DNA"/>
</dbReference>
<gene>
    <name evidence="2" type="ORF">MM171A02953_0007</name>
    <name evidence="1" type="ORF">MM171B00956_0016</name>
</gene>
<dbReference type="EMBL" id="MT143819">
    <property type="protein sequence ID" value="QJB02998.1"/>
    <property type="molecule type" value="Genomic_DNA"/>
</dbReference>
<evidence type="ECO:0000313" key="1">
    <source>
        <dbReference type="EMBL" id="QJB02998.1"/>
    </source>
</evidence>
<reference evidence="2" key="1">
    <citation type="submission" date="2020-03" db="EMBL/GenBank/DDBJ databases">
        <title>The deep terrestrial virosphere.</title>
        <authorList>
            <person name="Holmfeldt K."/>
            <person name="Nilsson E."/>
            <person name="Simone D."/>
            <person name="Lopez-Fernandez M."/>
            <person name="Wu X."/>
            <person name="de Brujin I."/>
            <person name="Lundin D."/>
            <person name="Andersson A."/>
            <person name="Bertilsson S."/>
            <person name="Dopson M."/>
        </authorList>
    </citation>
    <scope>NUCLEOTIDE SEQUENCE</scope>
    <source>
        <strain evidence="2">MM171A02953</strain>
        <strain evidence="1">MM171B00956</strain>
    </source>
</reference>
<sequence>MSDLFMWGSEQDHIDIKLYEQLQQLSTVELLNELDKAAPGDSVKDRKRYNHIIAVIADKLNVPLRKPIGLFVNDIFGDLLKRVDELEKQFKTHRHDTSKTYTEKPAW</sequence>